<dbReference type="InterPro" id="IPR008160">
    <property type="entry name" value="Collagen"/>
</dbReference>
<dbReference type="Pfam" id="PF01391">
    <property type="entry name" value="Collagen"/>
    <property type="match status" value="1"/>
</dbReference>
<evidence type="ECO:0008006" key="4">
    <source>
        <dbReference type="Google" id="ProtNLM"/>
    </source>
</evidence>
<evidence type="ECO:0000256" key="1">
    <source>
        <dbReference type="SAM" id="MobiDB-lite"/>
    </source>
</evidence>
<protein>
    <recommendedName>
        <fullName evidence="4">Collagen-like protein</fullName>
    </recommendedName>
</protein>
<feature type="compositionally biased region" description="Pro residues" evidence="1">
    <location>
        <begin position="154"/>
        <end position="173"/>
    </location>
</feature>
<feature type="region of interest" description="Disordered" evidence="1">
    <location>
        <begin position="144"/>
        <end position="201"/>
    </location>
</feature>
<organism evidence="2 3">
    <name type="scientific">Corynebacterium heidelbergense</name>
    <dbReference type="NCBI Taxonomy" id="2055947"/>
    <lineage>
        <taxon>Bacteria</taxon>
        <taxon>Bacillati</taxon>
        <taxon>Actinomycetota</taxon>
        <taxon>Actinomycetes</taxon>
        <taxon>Mycobacteriales</taxon>
        <taxon>Corynebacteriaceae</taxon>
        <taxon>Corynebacterium</taxon>
    </lineage>
</organism>
<accession>A0A364VEA1</accession>
<gene>
    <name evidence="2" type="ORF">CWC39_00930</name>
</gene>
<evidence type="ECO:0000313" key="3">
    <source>
        <dbReference type="Proteomes" id="UP000251047"/>
    </source>
</evidence>
<comment type="caution">
    <text evidence="2">The sequence shown here is derived from an EMBL/GenBank/DDBJ whole genome shotgun (WGS) entry which is preliminary data.</text>
</comment>
<evidence type="ECO:0000313" key="2">
    <source>
        <dbReference type="EMBL" id="RAV34934.1"/>
    </source>
</evidence>
<proteinExistence type="predicted"/>
<dbReference type="OrthoDB" id="3790410at2"/>
<sequence>MVNATWCCVYGGLSAVVAGTDTNGDTLPAVDLEGSVTFTPLVSGGGLLSGLADTVVDDVAYAVAAVTVPVVDGRLSIGGQDGVFLLASCGSVGPLCWQVRFNNLRDGQGTSYRPEPFVLRTVPGGEVSLARVAPVTALVPAGTAATGGGVVVGPPGPPGPPGRPGEPGPPGLPGRPGDKGDPGEPGPPGDPGVRGSRWFSGDDPPVFVDGALDGDWYLATLSGQAYELTADGWQYRVDLRGPAGSDAAAGAGVVLGACTLPAITTTDRVYAMSTAQAAAYQAVVELHGGDRTAANRLLATGVGNMVGASSVDPSLTLSPQWTKAATAAAATPEFAPTRRLIALHYDNLEA</sequence>
<dbReference type="PANTHER" id="PTHR24637">
    <property type="entry name" value="COLLAGEN"/>
    <property type="match status" value="1"/>
</dbReference>
<dbReference type="PANTHER" id="PTHR24637:SF421">
    <property type="entry name" value="CUTICLE COLLAGEN DPY-2"/>
    <property type="match status" value="1"/>
</dbReference>
<reference evidence="2 3" key="1">
    <citation type="journal article" date="2018" name="Syst. Appl. Microbiol.">
        <title>Corynebacterium heidelbergense sp. nov., isolated from the preen glands of Egyptian geese (Alopochen aegyptiacus).</title>
        <authorList>
            <person name="Braun M.S."/>
            <person name="Wang E."/>
            <person name="Zimmermann S."/>
            <person name="Wink M."/>
        </authorList>
    </citation>
    <scope>NUCLEOTIDE SEQUENCE [LARGE SCALE GENOMIC DNA]</scope>
    <source>
        <strain evidence="2 3">DSM 104638</strain>
    </source>
</reference>
<dbReference type="AlphaFoldDB" id="A0A364VEA1"/>
<name>A0A364VEA1_9CORY</name>
<dbReference type="RefSeq" id="WP_112768650.1">
    <property type="nucleotide sequence ID" value="NZ_CP063191.1"/>
</dbReference>
<dbReference type="EMBL" id="PHQP01000003">
    <property type="protein sequence ID" value="RAV34934.1"/>
    <property type="molecule type" value="Genomic_DNA"/>
</dbReference>
<dbReference type="Proteomes" id="UP000251047">
    <property type="component" value="Unassembled WGS sequence"/>
</dbReference>